<comment type="caution">
    <text evidence="4">The sequence shown here is derived from an EMBL/GenBank/DDBJ whole genome shotgun (WGS) entry which is preliminary data.</text>
</comment>
<feature type="compositionally biased region" description="Low complexity" evidence="1">
    <location>
        <begin position="20"/>
        <end position="34"/>
    </location>
</feature>
<dbReference type="GO" id="GO:0009190">
    <property type="term" value="P:cyclic nucleotide biosynthetic process"/>
    <property type="evidence" value="ECO:0007669"/>
    <property type="project" value="InterPro"/>
</dbReference>
<proteinExistence type="predicted"/>
<dbReference type="OrthoDB" id="10265730at2759"/>
<organism evidence="4">
    <name type="scientific">Cladocopium goreaui</name>
    <dbReference type="NCBI Taxonomy" id="2562237"/>
    <lineage>
        <taxon>Eukaryota</taxon>
        <taxon>Sar</taxon>
        <taxon>Alveolata</taxon>
        <taxon>Dinophyceae</taxon>
        <taxon>Suessiales</taxon>
        <taxon>Symbiodiniaceae</taxon>
        <taxon>Cladocopium</taxon>
    </lineage>
</organism>
<dbReference type="PROSITE" id="PS50125">
    <property type="entry name" value="GUANYLATE_CYCLASE_2"/>
    <property type="match status" value="1"/>
</dbReference>
<keyword evidence="2" id="KW-0472">Membrane</keyword>
<feature type="region of interest" description="Disordered" evidence="1">
    <location>
        <begin position="909"/>
        <end position="930"/>
    </location>
</feature>
<feature type="region of interest" description="Disordered" evidence="1">
    <location>
        <begin position="14"/>
        <end position="37"/>
    </location>
</feature>
<sequence length="930" mass="103330">MNAMAVCETNYETCGANGQSESSDSVSDSSGSESLDNAEIPHQSSVMAIVRERLRTAHGLEHTESDHFIWSTESEVYEEELPLAKRRSCKLPLRFVISSLIIIAVLASSCTMYAYLMLQWSRAHGETINLFRDSFQEQGRRLELQILDSSRLAYDKLLLNIEWSVWWYIIQPPSQAAQSMFTFLKTVHLNPGWNEWTDLLAEAARTQLRDQWEENTGEPGEHALQQVIRDRLQGFAYSLVITYCTGLFAGASITLDGNKSYTFKTRPPMLPGLPGANLSLSVFSQEGSESHLERTLEFQPTSRPYYLVQKQLFEKGASQQQSSSDAWTGVFNYTIPWKPMTSECGYAKSLPIPFCNGLSEGVGSACDGFCGAIASHVSLETMKEALQVQWQRIHDYLASPLYNYELLASKSSVFTLIQKSNAAPKQEGFLLAASNDPEQGCNFRYANDSPLHIVSSAARALHRRMGGSWNAELLHSRFMMNFSMAEIELGRSVPCLSLTKDCFDAATLQIKLDDDLHWLVVLVLPADAFTLTAASQQSAWEGEIEERATQVSHDVTTINRISVVLLTVSALFGLTAGWCISAFAGYPLNKLQAYMQKLSRLDLDGIPGLRSRSLTKLSSLREVSELQLGFVNLAQSVETFSRFVPETVVRRILHGDKKATRIHVRKRTVTIMFSDIRGFTTISEMLSQTDLLTLLYMYLSEMTQIVEKHGGVVSEILGDGLLVLWNTPDDLPDHAVAACAAAVAQQKALTKLNESFAELGLPSISIRIGLHTGDVLAGNIGSCKKMKYGCMGDPVNLASRLEGLAKYYGVGTLCSDATRAKLPPHFLCRKLDLVKVKGKEEAVWVYELIHETPTPWLQQKVQLYEAGLRAYHDRGFVPAAQKLATLLAQDSVARQLLVPFPKLNSTRLHDLHAQGKAGRRSQTHTDVRSG</sequence>
<accession>A0A9P1GQA5</accession>
<evidence type="ECO:0000259" key="3">
    <source>
        <dbReference type="PROSITE" id="PS50125"/>
    </source>
</evidence>
<dbReference type="InterPro" id="IPR029787">
    <property type="entry name" value="Nucleotide_cyclase"/>
</dbReference>
<dbReference type="AlphaFoldDB" id="A0A9P1GQA5"/>
<dbReference type="SUPFAM" id="SSF55073">
    <property type="entry name" value="Nucleotide cyclase"/>
    <property type="match status" value="1"/>
</dbReference>
<dbReference type="InterPro" id="IPR001054">
    <property type="entry name" value="A/G_cyclase"/>
</dbReference>
<dbReference type="EMBL" id="CAMXCT030006734">
    <property type="protein sequence ID" value="CAL4806498.1"/>
    <property type="molecule type" value="Genomic_DNA"/>
</dbReference>
<reference evidence="4" key="1">
    <citation type="submission" date="2022-10" db="EMBL/GenBank/DDBJ databases">
        <authorList>
            <person name="Chen Y."/>
            <person name="Dougan E. K."/>
            <person name="Chan C."/>
            <person name="Rhodes N."/>
            <person name="Thang M."/>
        </authorList>
    </citation>
    <scope>NUCLEOTIDE SEQUENCE</scope>
</reference>
<feature type="transmembrane region" description="Helical" evidence="2">
    <location>
        <begin position="563"/>
        <end position="588"/>
    </location>
</feature>
<dbReference type="Proteomes" id="UP001152797">
    <property type="component" value="Unassembled WGS sequence"/>
</dbReference>
<evidence type="ECO:0000313" key="5">
    <source>
        <dbReference type="EMBL" id="CAL1172561.1"/>
    </source>
</evidence>
<keyword evidence="2" id="KW-1133">Transmembrane helix</keyword>
<dbReference type="GO" id="GO:0035556">
    <property type="term" value="P:intracellular signal transduction"/>
    <property type="evidence" value="ECO:0007669"/>
    <property type="project" value="InterPro"/>
</dbReference>
<evidence type="ECO:0000313" key="6">
    <source>
        <dbReference type="EMBL" id="CAL4806498.1"/>
    </source>
</evidence>
<evidence type="ECO:0000313" key="7">
    <source>
        <dbReference type="Proteomes" id="UP001152797"/>
    </source>
</evidence>
<evidence type="ECO:0000313" key="4">
    <source>
        <dbReference type="EMBL" id="CAI4019186.1"/>
    </source>
</evidence>
<dbReference type="Gene3D" id="3.30.70.1230">
    <property type="entry name" value="Nucleotide cyclase"/>
    <property type="match status" value="1"/>
</dbReference>
<dbReference type="EMBL" id="CAMXCT010006734">
    <property type="protein sequence ID" value="CAI4019186.1"/>
    <property type="molecule type" value="Genomic_DNA"/>
</dbReference>
<dbReference type="InterPro" id="IPR050697">
    <property type="entry name" value="Adenylyl/Guanylyl_Cyclase_3/4"/>
</dbReference>
<reference evidence="5" key="2">
    <citation type="submission" date="2024-04" db="EMBL/GenBank/DDBJ databases">
        <authorList>
            <person name="Chen Y."/>
            <person name="Shah S."/>
            <person name="Dougan E. K."/>
            <person name="Thang M."/>
            <person name="Chan C."/>
        </authorList>
    </citation>
    <scope>NUCLEOTIDE SEQUENCE [LARGE SCALE GENOMIC DNA]</scope>
</reference>
<evidence type="ECO:0000256" key="2">
    <source>
        <dbReference type="SAM" id="Phobius"/>
    </source>
</evidence>
<protein>
    <submittedName>
        <fullName evidence="6">Guanylate cyclase domain-containing protein</fullName>
    </submittedName>
</protein>
<dbReference type="Pfam" id="PF00211">
    <property type="entry name" value="Guanylate_cyc"/>
    <property type="match status" value="1"/>
</dbReference>
<dbReference type="PANTHER" id="PTHR43081:SF1">
    <property type="entry name" value="ADENYLATE CYCLASE, TERMINAL-DIFFERENTIATION SPECIFIC"/>
    <property type="match status" value="1"/>
</dbReference>
<dbReference type="SMART" id="SM00044">
    <property type="entry name" value="CYCc"/>
    <property type="match status" value="1"/>
</dbReference>
<gene>
    <name evidence="4" type="ORF">C1SCF055_LOCUS43701</name>
</gene>
<name>A0A9P1GQA5_9DINO</name>
<dbReference type="CDD" id="cd07302">
    <property type="entry name" value="CHD"/>
    <property type="match status" value="1"/>
</dbReference>
<keyword evidence="2" id="KW-0812">Transmembrane</keyword>
<dbReference type="EMBL" id="CAMXCT020006734">
    <property type="protein sequence ID" value="CAL1172561.1"/>
    <property type="molecule type" value="Genomic_DNA"/>
</dbReference>
<keyword evidence="7" id="KW-1185">Reference proteome</keyword>
<evidence type="ECO:0000256" key="1">
    <source>
        <dbReference type="SAM" id="MobiDB-lite"/>
    </source>
</evidence>
<dbReference type="PANTHER" id="PTHR43081">
    <property type="entry name" value="ADENYLATE CYCLASE, TERMINAL-DIFFERENTIATION SPECIFIC-RELATED"/>
    <property type="match status" value="1"/>
</dbReference>
<feature type="domain" description="Guanylate cyclase" evidence="3">
    <location>
        <begin position="670"/>
        <end position="802"/>
    </location>
</feature>
<feature type="transmembrane region" description="Helical" evidence="2">
    <location>
        <begin position="95"/>
        <end position="118"/>
    </location>
</feature>